<dbReference type="Proteomes" id="UP001224516">
    <property type="component" value="Unassembled WGS sequence"/>
</dbReference>
<feature type="domain" description="DUF2399" evidence="1">
    <location>
        <begin position="264"/>
        <end position="407"/>
    </location>
</feature>
<name>A0ABU8V5M0_9NEIS</name>
<sequence length="410" mass="46782">MLLSDLDMSALVREESKGRDRLVPRPLPGALPLLGLDEAQWQTLRSWLKPTGASSKWTWMIENSQEKTERAWLHCESLLCRLLQAGWCELIRHAGKGAAQNHYLPYKVVWRDKEGLRRALGWSTQPEKEALQELWSQWQPRHPWLKDIAALCRKASMQVDTSRRRLRLLQGLDDWLGEERFGTERQFSQVVFQHTKALAKGDKEWLAESGLSLDACGISPHTPYFFLAANLDCYDEVGLLLRSSLLRKGSALPTESVLDIKRVAGLVREVRVVENFSVFQTFTQQVASGVSDAVVVWVPGQPHSRWRNAFSHLVSLCDAPVYVACDLDPAGVAIALQVGQLVEKQGRSWQPWSMQVDEDKLREGNWPLETLDRRHIQSLLQQSLPDDLRNLLEAMVRTGHKLEQEILFLE</sequence>
<dbReference type="SUPFAM" id="SSF56726">
    <property type="entry name" value="DNA topoisomerase IV, alpha subunit"/>
    <property type="match status" value="1"/>
</dbReference>
<dbReference type="InterPro" id="IPR036078">
    <property type="entry name" value="Spo11/TopoVI_A_sf"/>
</dbReference>
<proteinExistence type="predicted"/>
<dbReference type="RefSeq" id="WP_307909780.1">
    <property type="nucleotide sequence ID" value="NZ_JAVFJF020000047.1"/>
</dbReference>
<accession>A0ABU8V5M0</accession>
<dbReference type="EMBL" id="JAVFJF020000047">
    <property type="protein sequence ID" value="MEJ8676470.1"/>
    <property type="molecule type" value="Genomic_DNA"/>
</dbReference>
<evidence type="ECO:0000313" key="3">
    <source>
        <dbReference type="Proteomes" id="UP001224516"/>
    </source>
</evidence>
<dbReference type="Pfam" id="PF09664">
    <property type="entry name" value="DUF2399"/>
    <property type="match status" value="1"/>
</dbReference>
<gene>
    <name evidence="2" type="ORF">QCL97_017200</name>
</gene>
<evidence type="ECO:0000313" key="2">
    <source>
        <dbReference type="EMBL" id="MEJ8676470.1"/>
    </source>
</evidence>
<comment type="caution">
    <text evidence="2">The sequence shown here is derived from an EMBL/GenBank/DDBJ whole genome shotgun (WGS) entry which is preliminary data.</text>
</comment>
<organism evidence="2 3">
    <name type="scientific">Chromobacterium amazonense</name>
    <dbReference type="NCBI Taxonomy" id="1382803"/>
    <lineage>
        <taxon>Bacteria</taxon>
        <taxon>Pseudomonadati</taxon>
        <taxon>Pseudomonadota</taxon>
        <taxon>Betaproteobacteria</taxon>
        <taxon>Neisseriales</taxon>
        <taxon>Chromobacteriaceae</taxon>
        <taxon>Chromobacterium</taxon>
    </lineage>
</organism>
<dbReference type="Gene3D" id="3.40.1360.10">
    <property type="match status" value="1"/>
</dbReference>
<evidence type="ECO:0000259" key="1">
    <source>
        <dbReference type="Pfam" id="PF09664"/>
    </source>
</evidence>
<protein>
    <submittedName>
        <fullName evidence="2">DUF2399 domain-containing protein</fullName>
    </submittedName>
</protein>
<reference evidence="2 3" key="1">
    <citation type="submission" date="2023-12" db="EMBL/GenBank/DDBJ databases">
        <title>Evaluation and characterization of a potential secondary metabolite violacein from indigenous Chromobacterium amazonense SAM215.</title>
        <authorList>
            <person name="Tarafdar M.R."/>
            <person name="Abedin S.M."/>
            <person name="Atiqua A."/>
            <person name="Saha A."/>
            <person name="Khan S.N."/>
        </authorList>
    </citation>
    <scope>NUCLEOTIDE SEQUENCE [LARGE SCALE GENOMIC DNA]</scope>
    <source>
        <strain evidence="2 3">SAM215</strain>
    </source>
</reference>
<keyword evidence="3" id="KW-1185">Reference proteome</keyword>
<dbReference type="InterPro" id="IPR024465">
    <property type="entry name" value="DUF2399"/>
</dbReference>